<reference evidence="16 17" key="1">
    <citation type="submission" date="2020-07" db="EMBL/GenBank/DDBJ databases">
        <title>Facklamia lactis sp. nov., isolated from raw milk.</title>
        <authorList>
            <person name="Doll E.V."/>
            <person name="Huptas C."/>
            <person name="Staib L."/>
            <person name="Wenning M."/>
            <person name="Scherer S."/>
        </authorList>
    </citation>
    <scope>NUCLEOTIDE SEQUENCE [LARGE SCALE GENOMIC DNA]</scope>
    <source>
        <strain evidence="16 17">DSM 111018</strain>
    </source>
</reference>
<evidence type="ECO:0000256" key="11">
    <source>
        <dbReference type="ARBA" id="ARBA00022915"/>
    </source>
</evidence>
<comment type="caution">
    <text evidence="16">The sequence shown here is derived from an EMBL/GenBank/DDBJ whole genome shotgun (WGS) entry which is preliminary data.</text>
</comment>
<evidence type="ECO:0000256" key="12">
    <source>
        <dbReference type="ARBA" id="ARBA00023154"/>
    </source>
</evidence>
<evidence type="ECO:0000256" key="2">
    <source>
        <dbReference type="ARBA" id="ARBA00001947"/>
    </source>
</evidence>
<evidence type="ECO:0000256" key="8">
    <source>
        <dbReference type="ARBA" id="ARBA00022723"/>
    </source>
</evidence>
<evidence type="ECO:0000256" key="14">
    <source>
        <dbReference type="ARBA" id="ARBA00051301"/>
    </source>
</evidence>
<evidence type="ECO:0000313" key="16">
    <source>
        <dbReference type="EMBL" id="MBG9987277.1"/>
    </source>
</evidence>
<evidence type="ECO:0000313" key="17">
    <source>
        <dbReference type="Proteomes" id="UP000721415"/>
    </source>
</evidence>
<keyword evidence="13" id="KW-0170">Cobalt</keyword>
<comment type="similarity">
    <text evidence="4">Belongs to the peptidase M20A family.</text>
</comment>
<dbReference type="Pfam" id="PF01546">
    <property type="entry name" value="Peptidase_M20"/>
    <property type="match status" value="1"/>
</dbReference>
<dbReference type="InterPro" id="IPR036264">
    <property type="entry name" value="Bact_exopeptidase_dim_dom"/>
</dbReference>
<keyword evidence="8" id="KW-0479">Metal-binding</keyword>
<evidence type="ECO:0000259" key="15">
    <source>
        <dbReference type="Pfam" id="PF07687"/>
    </source>
</evidence>
<dbReference type="CDD" id="cd08659">
    <property type="entry name" value="M20_ArgE_DapE-like"/>
    <property type="match status" value="1"/>
</dbReference>
<comment type="pathway">
    <text evidence="3">Amino-acid biosynthesis; L-lysine biosynthesis via DAP pathway; LL-2,6-diaminopimelate from (S)-tetrahydrodipicolinate (succinylase route): step 3/3.</text>
</comment>
<dbReference type="SUPFAM" id="SSF53187">
    <property type="entry name" value="Zn-dependent exopeptidases"/>
    <property type="match status" value="1"/>
</dbReference>
<dbReference type="Proteomes" id="UP000721415">
    <property type="component" value="Unassembled WGS sequence"/>
</dbReference>
<keyword evidence="7" id="KW-0028">Amino-acid biosynthesis</keyword>
<dbReference type="PANTHER" id="PTHR43808">
    <property type="entry name" value="ACETYLORNITHINE DEACETYLASE"/>
    <property type="match status" value="1"/>
</dbReference>
<proteinExistence type="inferred from homology"/>
<comment type="catalytic activity">
    <reaction evidence="14">
        <text>N-succinyl-(2S,6S)-2,6-diaminopimelate + H2O = (2S,6S)-2,6-diaminopimelate + succinate</text>
        <dbReference type="Rhea" id="RHEA:22608"/>
        <dbReference type="ChEBI" id="CHEBI:15377"/>
        <dbReference type="ChEBI" id="CHEBI:30031"/>
        <dbReference type="ChEBI" id="CHEBI:57609"/>
        <dbReference type="ChEBI" id="CHEBI:58087"/>
        <dbReference type="EC" id="3.5.1.18"/>
    </reaction>
</comment>
<dbReference type="Pfam" id="PF07687">
    <property type="entry name" value="M20_dimer"/>
    <property type="match status" value="1"/>
</dbReference>
<keyword evidence="17" id="KW-1185">Reference proteome</keyword>
<dbReference type="RefSeq" id="WP_197116199.1">
    <property type="nucleotide sequence ID" value="NZ_JACBXQ010000007.1"/>
</dbReference>
<evidence type="ECO:0000256" key="1">
    <source>
        <dbReference type="ARBA" id="ARBA00001941"/>
    </source>
</evidence>
<comment type="cofactor">
    <cofactor evidence="2">
        <name>Zn(2+)</name>
        <dbReference type="ChEBI" id="CHEBI:29105"/>
    </cofactor>
</comment>
<name>A0ABS0LSZ0_9LACT</name>
<dbReference type="Gene3D" id="3.40.630.10">
    <property type="entry name" value="Zn peptidases"/>
    <property type="match status" value="2"/>
</dbReference>
<evidence type="ECO:0000256" key="10">
    <source>
        <dbReference type="ARBA" id="ARBA00022833"/>
    </source>
</evidence>
<evidence type="ECO:0000256" key="7">
    <source>
        <dbReference type="ARBA" id="ARBA00022605"/>
    </source>
</evidence>
<keyword evidence="10" id="KW-0862">Zinc</keyword>
<gene>
    <name evidence="16" type="ORF">HZY91_10405</name>
</gene>
<dbReference type="SUPFAM" id="SSF55031">
    <property type="entry name" value="Bacterial exopeptidase dimerisation domain"/>
    <property type="match status" value="1"/>
</dbReference>
<accession>A0ABS0LSZ0</accession>
<dbReference type="InterPro" id="IPR011650">
    <property type="entry name" value="Peptidase_M20_dimer"/>
</dbReference>
<keyword evidence="9" id="KW-0378">Hydrolase</keyword>
<dbReference type="InterPro" id="IPR002933">
    <property type="entry name" value="Peptidase_M20"/>
</dbReference>
<keyword evidence="11" id="KW-0220">Diaminopimelate biosynthesis</keyword>
<dbReference type="InterPro" id="IPR001261">
    <property type="entry name" value="ArgE/DapE_CS"/>
</dbReference>
<organism evidence="16 17">
    <name type="scientific">Facklamia lactis</name>
    <dbReference type="NCBI Taxonomy" id="2749967"/>
    <lineage>
        <taxon>Bacteria</taxon>
        <taxon>Bacillati</taxon>
        <taxon>Bacillota</taxon>
        <taxon>Bacilli</taxon>
        <taxon>Lactobacillales</taxon>
        <taxon>Aerococcaceae</taxon>
        <taxon>Facklamia</taxon>
    </lineage>
</organism>
<evidence type="ECO:0000256" key="13">
    <source>
        <dbReference type="ARBA" id="ARBA00023285"/>
    </source>
</evidence>
<comment type="cofactor">
    <cofactor evidence="1">
        <name>Co(2+)</name>
        <dbReference type="ChEBI" id="CHEBI:48828"/>
    </cofactor>
</comment>
<dbReference type="NCBIfam" id="TIGR01910">
    <property type="entry name" value="DapE-ArgE"/>
    <property type="match status" value="1"/>
</dbReference>
<evidence type="ECO:0000256" key="6">
    <source>
        <dbReference type="ARBA" id="ARBA00016853"/>
    </source>
</evidence>
<protein>
    <recommendedName>
        <fullName evidence="6">Probable succinyl-diaminopimelate desuccinylase</fullName>
        <ecNumber evidence="5">3.5.1.18</ecNumber>
    </recommendedName>
</protein>
<dbReference type="NCBIfam" id="NF006365">
    <property type="entry name" value="PRK08588.1"/>
    <property type="match status" value="1"/>
</dbReference>
<evidence type="ECO:0000256" key="5">
    <source>
        <dbReference type="ARBA" id="ARBA00011921"/>
    </source>
</evidence>
<evidence type="ECO:0000256" key="3">
    <source>
        <dbReference type="ARBA" id="ARBA00005130"/>
    </source>
</evidence>
<dbReference type="PROSITE" id="PS00759">
    <property type="entry name" value="ARGE_DAPE_CPG2_2"/>
    <property type="match status" value="1"/>
</dbReference>
<dbReference type="PANTHER" id="PTHR43808:SF8">
    <property type="entry name" value="PEPTIDASE M20 DIMERISATION DOMAIN-CONTAINING PROTEIN"/>
    <property type="match status" value="1"/>
</dbReference>
<dbReference type="EMBL" id="JACBXQ010000007">
    <property type="protein sequence ID" value="MBG9987277.1"/>
    <property type="molecule type" value="Genomic_DNA"/>
</dbReference>
<feature type="domain" description="Peptidase M20 dimerisation" evidence="15">
    <location>
        <begin position="171"/>
        <end position="279"/>
    </location>
</feature>
<dbReference type="InterPro" id="IPR050072">
    <property type="entry name" value="Peptidase_M20A"/>
</dbReference>
<evidence type="ECO:0000256" key="4">
    <source>
        <dbReference type="ARBA" id="ARBA00006247"/>
    </source>
</evidence>
<keyword evidence="12" id="KW-0457">Lysine biosynthesis</keyword>
<dbReference type="Gene3D" id="3.30.70.360">
    <property type="match status" value="1"/>
</dbReference>
<sequence>MENKEALDLLVQSVNIDTTLGNEKQLANLLEQVFKKQGFRTKQIEYAEGRSGLIATIEGKESGPVLTYSGHLDVVPVGEVSWETDPFSATEIDGKLFGRGTCDMKGGLIALIAGVFRFLSKDTDFKGVIKFAITMGEETSSIGAQQLLELGEIDDIDAMIIAEPTSLSVGIAHKGALWPEITFYGQTAHGSMPHKGVNAIKQAIKAVEVIDSHFDFTKEQDEAVGHSTSSLNILQGGNGTNVVPDKCVVRYDIRTIASQEHEKIKQEFHDVLNRLAEDDETFNFEIKFINDLPAMKTSSDDPFVHLVVEAVKATTDYEGEINNPAYYTDASIFTQAEKNFPIIIIGPGIAEMAHQPNEFVEIDKFYDMISIVAYITEHYFK</sequence>
<evidence type="ECO:0000256" key="9">
    <source>
        <dbReference type="ARBA" id="ARBA00022801"/>
    </source>
</evidence>
<dbReference type="EC" id="3.5.1.18" evidence="5"/>
<dbReference type="InterPro" id="IPR010182">
    <property type="entry name" value="ArgE/DapE"/>
</dbReference>